<evidence type="ECO:0000313" key="1">
    <source>
        <dbReference type="EMBL" id="GAA0769319.1"/>
    </source>
</evidence>
<protein>
    <submittedName>
        <fullName evidence="1">Uncharacterized protein</fullName>
    </submittedName>
</protein>
<proteinExistence type="predicted"/>
<dbReference type="EMBL" id="BAAAEW010000047">
    <property type="protein sequence ID" value="GAA0769319.1"/>
    <property type="molecule type" value="Genomic_DNA"/>
</dbReference>
<gene>
    <name evidence="1" type="ORF">GCM10009107_60050</name>
</gene>
<accession>A0ABN1KK77</accession>
<dbReference type="RefSeq" id="WP_141289465.1">
    <property type="nucleotide sequence ID" value="NZ_BAAAEW010000047.1"/>
</dbReference>
<organism evidence="1 2">
    <name type="scientific">Ideonella azotifigens</name>
    <dbReference type="NCBI Taxonomy" id="513160"/>
    <lineage>
        <taxon>Bacteria</taxon>
        <taxon>Pseudomonadati</taxon>
        <taxon>Pseudomonadota</taxon>
        <taxon>Betaproteobacteria</taxon>
        <taxon>Burkholderiales</taxon>
        <taxon>Sphaerotilaceae</taxon>
        <taxon>Ideonella</taxon>
    </lineage>
</organism>
<sequence>MNDNLLLQHLCSELAGPKEDELDPELHERLSVAEQVGRLHVHFHGSPMEATYFRLCRALREPGTAGRVASIVLNGPDEGANGVCNWRLDELLDGSTTFPELKLFSIAQSAPGDHNHRIVATGYEEDGALGRLLCKAPALEALIAPSAPNASFFEHAGHPLRRLDLDAGLATEDFIGNLADSKAFSGLKHLAFGEFNQTYLKDFRERRTPLEDYRRLFTSAAFSTVASFTWRNPPCAPGDVEALRALLPRRFTFKVIRYSSEYIRAA</sequence>
<name>A0ABN1KK77_9BURK</name>
<dbReference type="Proteomes" id="UP001500279">
    <property type="component" value="Unassembled WGS sequence"/>
</dbReference>
<keyword evidence="2" id="KW-1185">Reference proteome</keyword>
<comment type="caution">
    <text evidence="1">The sequence shown here is derived from an EMBL/GenBank/DDBJ whole genome shotgun (WGS) entry which is preliminary data.</text>
</comment>
<reference evidence="1 2" key="1">
    <citation type="journal article" date="2019" name="Int. J. Syst. Evol. Microbiol.">
        <title>The Global Catalogue of Microorganisms (GCM) 10K type strain sequencing project: providing services to taxonomists for standard genome sequencing and annotation.</title>
        <authorList>
            <consortium name="The Broad Institute Genomics Platform"/>
            <consortium name="The Broad Institute Genome Sequencing Center for Infectious Disease"/>
            <person name="Wu L."/>
            <person name="Ma J."/>
        </authorList>
    </citation>
    <scope>NUCLEOTIDE SEQUENCE [LARGE SCALE GENOMIC DNA]</scope>
    <source>
        <strain evidence="1 2">JCM 15503</strain>
    </source>
</reference>
<evidence type="ECO:0000313" key="2">
    <source>
        <dbReference type="Proteomes" id="UP001500279"/>
    </source>
</evidence>